<dbReference type="OMA" id="QIMFLAY"/>
<dbReference type="AlphaFoldDB" id="D2VP56"/>
<sequence>MLWLIFYIDIILTILTFLGSIYYNNSSIYDPYWSIFPPFAILLLFIDYFCSDRFISRIYMNYLGQDTSQLSNGSFSWVFLIMFMCLNVWAYRLTKNFFTRPDNDDSAGNILTKGQEDWRYRALRIKSLSYLGWFGIKIENNSRWNIPYWIISFLGIHLFPTLIVFFAMIPLFATFFNSNQIAEHSMTFVQLLSFISSALFSLFCVWISHAADVTLHRHLATRTNNRQVLVEGVWAYTRHGNYFGEVGFWWSIFLFACSLQNSQIDQSFIYFIWGPILVTCLFQFISVPWVERKMSETKPLFSLYQKQVSVMIPWFHSKDFSKQKYSE</sequence>
<dbReference type="RefSeq" id="XP_002674117.1">
    <property type="nucleotide sequence ID" value="XM_002674071.1"/>
</dbReference>
<dbReference type="OrthoDB" id="10267208at2759"/>
<name>D2VP56_NAEGR</name>
<feature type="transmembrane region" description="Helical" evidence="1">
    <location>
        <begin position="148"/>
        <end position="176"/>
    </location>
</feature>
<feature type="transmembrane region" description="Helical" evidence="1">
    <location>
        <begin position="188"/>
        <end position="209"/>
    </location>
</feature>
<dbReference type="GeneID" id="8850735"/>
<feature type="transmembrane region" description="Helical" evidence="1">
    <location>
        <begin position="5"/>
        <end position="25"/>
    </location>
</feature>
<organism evidence="3">
    <name type="scientific">Naegleria gruberi</name>
    <name type="common">Amoeba</name>
    <dbReference type="NCBI Taxonomy" id="5762"/>
    <lineage>
        <taxon>Eukaryota</taxon>
        <taxon>Discoba</taxon>
        <taxon>Heterolobosea</taxon>
        <taxon>Tetramitia</taxon>
        <taxon>Eutetramitia</taxon>
        <taxon>Vahlkampfiidae</taxon>
        <taxon>Naegleria</taxon>
    </lineage>
</organism>
<dbReference type="InterPro" id="IPR010721">
    <property type="entry name" value="UstE-like"/>
</dbReference>
<reference evidence="2 3" key="1">
    <citation type="journal article" date="2010" name="Cell">
        <title>The genome of Naegleria gruberi illuminates early eukaryotic versatility.</title>
        <authorList>
            <person name="Fritz-Laylin L.K."/>
            <person name="Prochnik S.E."/>
            <person name="Ginger M.L."/>
            <person name="Dacks J.B."/>
            <person name="Carpenter M.L."/>
            <person name="Field M.C."/>
            <person name="Kuo A."/>
            <person name="Paredez A."/>
            <person name="Chapman J."/>
            <person name="Pham J."/>
            <person name="Shu S."/>
            <person name="Neupane R."/>
            <person name="Cipriano M."/>
            <person name="Mancuso J."/>
            <person name="Tu H."/>
            <person name="Salamov A."/>
            <person name="Lindquist E."/>
            <person name="Shapiro H."/>
            <person name="Lucas S."/>
            <person name="Grigoriev I.V."/>
            <person name="Cande W.Z."/>
            <person name="Fulton C."/>
            <person name="Rokhsar D.S."/>
            <person name="Dawson S.C."/>
        </authorList>
    </citation>
    <scope>NUCLEOTIDE SEQUENCE [LARGE SCALE GENOMIC DNA]</scope>
    <source>
        <strain evidence="2 3">NEG-M</strain>
    </source>
</reference>
<evidence type="ECO:0000313" key="3">
    <source>
        <dbReference type="Proteomes" id="UP000006671"/>
    </source>
</evidence>
<keyword evidence="1" id="KW-0472">Membrane</keyword>
<keyword evidence="3" id="KW-1185">Reference proteome</keyword>
<feature type="transmembrane region" description="Helical" evidence="1">
    <location>
        <begin position="268"/>
        <end position="290"/>
    </location>
</feature>
<dbReference type="KEGG" id="ngr:NAEGRDRAFT_70738"/>
<dbReference type="eggNOG" id="KOG4650">
    <property type="taxonomic scope" value="Eukaryota"/>
</dbReference>
<dbReference type="VEuPathDB" id="AmoebaDB:NAEGRDRAFT_70738"/>
<feature type="transmembrane region" description="Helical" evidence="1">
    <location>
        <begin position="70"/>
        <end position="91"/>
    </location>
</feature>
<evidence type="ECO:0000313" key="2">
    <source>
        <dbReference type="EMBL" id="EFC41373.1"/>
    </source>
</evidence>
<dbReference type="PANTHER" id="PTHR32251:SF23">
    <property type="entry name" value="3-OXO-5-ALPHA-STEROID 4-DEHYDROGENASE (DUF1295)"/>
    <property type="match status" value="1"/>
</dbReference>
<feature type="transmembrane region" description="Helical" evidence="1">
    <location>
        <begin position="31"/>
        <end position="50"/>
    </location>
</feature>
<dbReference type="Proteomes" id="UP000006671">
    <property type="component" value="Unassembled WGS sequence"/>
</dbReference>
<dbReference type="GO" id="GO:0016020">
    <property type="term" value="C:membrane"/>
    <property type="evidence" value="ECO:0007669"/>
    <property type="project" value="TreeGrafter"/>
</dbReference>
<dbReference type="PANTHER" id="PTHR32251">
    <property type="entry name" value="3-OXO-5-ALPHA-STEROID 4-DEHYDROGENASE"/>
    <property type="match status" value="1"/>
</dbReference>
<keyword evidence="1" id="KW-1133">Transmembrane helix</keyword>
<evidence type="ECO:0000256" key="1">
    <source>
        <dbReference type="SAM" id="Phobius"/>
    </source>
</evidence>
<dbReference type="Gene3D" id="1.20.120.1630">
    <property type="match status" value="1"/>
</dbReference>
<dbReference type="EMBL" id="GG738886">
    <property type="protein sequence ID" value="EFC41373.1"/>
    <property type="molecule type" value="Genomic_DNA"/>
</dbReference>
<proteinExistence type="predicted"/>
<accession>D2VP56</accession>
<dbReference type="Pfam" id="PF06966">
    <property type="entry name" value="DUF1295"/>
    <property type="match status" value="1"/>
</dbReference>
<gene>
    <name evidence="2" type="ORF">NAEGRDRAFT_70738</name>
</gene>
<dbReference type="InParanoid" id="D2VP56"/>
<protein>
    <submittedName>
        <fullName evidence="2">Predicted protein</fullName>
    </submittedName>
</protein>
<keyword evidence="1" id="KW-0812">Transmembrane</keyword>